<organism evidence="2 3">
    <name type="scientific">Glossina austeni</name>
    <name type="common">Savannah tsetse fly</name>
    <dbReference type="NCBI Taxonomy" id="7395"/>
    <lineage>
        <taxon>Eukaryota</taxon>
        <taxon>Metazoa</taxon>
        <taxon>Ecdysozoa</taxon>
        <taxon>Arthropoda</taxon>
        <taxon>Hexapoda</taxon>
        <taxon>Insecta</taxon>
        <taxon>Pterygota</taxon>
        <taxon>Neoptera</taxon>
        <taxon>Endopterygota</taxon>
        <taxon>Diptera</taxon>
        <taxon>Brachycera</taxon>
        <taxon>Muscomorpha</taxon>
        <taxon>Hippoboscoidea</taxon>
        <taxon>Glossinidae</taxon>
        <taxon>Glossina</taxon>
    </lineage>
</organism>
<evidence type="ECO:0000313" key="2">
    <source>
        <dbReference type="EnsemblMetazoa" id="GAUT005845-PA"/>
    </source>
</evidence>
<feature type="compositionally biased region" description="Basic and acidic residues" evidence="1">
    <location>
        <begin position="115"/>
        <end position="128"/>
    </location>
</feature>
<evidence type="ECO:0000313" key="3">
    <source>
        <dbReference type="Proteomes" id="UP000078200"/>
    </source>
</evidence>
<feature type="compositionally biased region" description="Polar residues" evidence="1">
    <location>
        <begin position="15"/>
        <end position="31"/>
    </location>
</feature>
<proteinExistence type="predicted"/>
<feature type="region of interest" description="Disordered" evidence="1">
    <location>
        <begin position="90"/>
        <end position="138"/>
    </location>
</feature>
<protein>
    <recommendedName>
        <fullName evidence="4">SURP motif domain-containing protein</fullName>
    </recommendedName>
</protein>
<dbReference type="VEuPathDB" id="VectorBase:GAUT005845"/>
<dbReference type="EnsemblMetazoa" id="GAUT005845-RA">
    <property type="protein sequence ID" value="GAUT005845-PA"/>
    <property type="gene ID" value="GAUT005845"/>
</dbReference>
<feature type="compositionally biased region" description="Acidic residues" evidence="1">
    <location>
        <begin position="97"/>
        <end position="112"/>
    </location>
</feature>
<dbReference type="AlphaFoldDB" id="A0A1A9UIC0"/>
<dbReference type="Proteomes" id="UP000078200">
    <property type="component" value="Unassembled WGS sequence"/>
</dbReference>
<keyword evidence="3" id="KW-1185">Reference proteome</keyword>
<name>A0A1A9UIC0_GLOAU</name>
<reference evidence="2" key="1">
    <citation type="submission" date="2020-05" db="UniProtKB">
        <authorList>
            <consortium name="EnsemblMetazoa"/>
        </authorList>
    </citation>
    <scope>IDENTIFICATION</scope>
    <source>
        <strain evidence="2">TTRI</strain>
    </source>
</reference>
<evidence type="ECO:0008006" key="4">
    <source>
        <dbReference type="Google" id="ProtNLM"/>
    </source>
</evidence>
<feature type="compositionally biased region" description="Polar residues" evidence="1">
    <location>
        <begin position="129"/>
        <end position="138"/>
    </location>
</feature>
<accession>A0A1A9UIC0</accession>
<evidence type="ECO:0000256" key="1">
    <source>
        <dbReference type="SAM" id="MobiDB-lite"/>
    </source>
</evidence>
<sequence>MPTDNDYMQKLLLQQQEQPTRMKTIAESQADSLKAAEQPPVPAFHKFYKQNQRFLFETNNAKSTFFKAAPFERLLKFKEEIERLVIQEEERQRQENYEENQSESIERDEDQLESAIRRIERRNKDNDLKNSSSFGSKS</sequence>
<feature type="region of interest" description="Disordered" evidence="1">
    <location>
        <begin position="15"/>
        <end position="37"/>
    </location>
</feature>